<evidence type="ECO:0000313" key="5">
    <source>
        <dbReference type="Proteomes" id="UP000007875"/>
    </source>
</evidence>
<dbReference type="InParanoid" id="H2YUK2"/>
<dbReference type="Proteomes" id="UP000007875">
    <property type="component" value="Unassembled WGS sequence"/>
</dbReference>
<evidence type="ECO:0000256" key="3">
    <source>
        <dbReference type="SAM" id="MobiDB-lite"/>
    </source>
</evidence>
<feature type="compositionally biased region" description="Polar residues" evidence="3">
    <location>
        <begin position="154"/>
        <end position="181"/>
    </location>
</feature>
<dbReference type="GO" id="GO:0005737">
    <property type="term" value="C:cytoplasm"/>
    <property type="evidence" value="ECO:0007669"/>
    <property type="project" value="TreeGrafter"/>
</dbReference>
<dbReference type="AlphaFoldDB" id="H2YUK2"/>
<feature type="compositionally biased region" description="Basic and acidic residues" evidence="3">
    <location>
        <begin position="189"/>
        <end position="205"/>
    </location>
</feature>
<dbReference type="GeneTree" id="ENSGT00660000096798"/>
<dbReference type="InterPro" id="IPR051293">
    <property type="entry name" value="MTUS1/CCDC69"/>
</dbReference>
<proteinExistence type="predicted"/>
<evidence type="ECO:0000256" key="1">
    <source>
        <dbReference type="ARBA" id="ARBA00023054"/>
    </source>
</evidence>
<dbReference type="PANTHER" id="PTHR24200">
    <property type="entry name" value="TOUCAN, ISOFORM A"/>
    <property type="match status" value="1"/>
</dbReference>
<name>H2YUK2_CIOSA</name>
<dbReference type="PANTHER" id="PTHR24200:SF11">
    <property type="entry name" value="TOUCAN, ISOFORM A"/>
    <property type="match status" value="1"/>
</dbReference>
<dbReference type="HOGENOM" id="CLU_1271910_0_0_1"/>
<evidence type="ECO:0000256" key="2">
    <source>
        <dbReference type="SAM" id="Coils"/>
    </source>
</evidence>
<evidence type="ECO:0000313" key="4">
    <source>
        <dbReference type="Ensembl" id="ENSCSAVP00000009012.1"/>
    </source>
</evidence>
<protein>
    <submittedName>
        <fullName evidence="4">Uncharacterized protein</fullName>
    </submittedName>
</protein>
<dbReference type="eggNOG" id="ENOG502SH3Q">
    <property type="taxonomic scope" value="Eukaryota"/>
</dbReference>
<keyword evidence="5" id="KW-1185">Reference proteome</keyword>
<dbReference type="OMA" id="PYISAHE"/>
<reference evidence="4" key="2">
    <citation type="submission" date="2025-08" db="UniProtKB">
        <authorList>
            <consortium name="Ensembl"/>
        </authorList>
    </citation>
    <scope>IDENTIFICATION</scope>
</reference>
<dbReference type="GO" id="GO:0005634">
    <property type="term" value="C:nucleus"/>
    <property type="evidence" value="ECO:0007669"/>
    <property type="project" value="TreeGrafter"/>
</dbReference>
<keyword evidence="1 2" id="KW-0175">Coiled coil</keyword>
<sequence>MQWKMTTKQLSLTFITQWAQEREEIEQETNELREKMDEKVQERVQELVQPYISAHEENKSLRSVLEMKNAEHHKLLLEMSQQSDLHAELRTYRDQIISLQQKNEDLRTQIQERNAEYRVVKSESDQLRQSCEDQQHSMRSQQQRIEELSYRLASPSTSPASPFNPVFTQSPTQSNDTSSPFGNGPFGRKTSERGHSSLASNEHRSPITTTPKCEGRT</sequence>
<reference evidence="4" key="3">
    <citation type="submission" date="2025-09" db="UniProtKB">
        <authorList>
            <consortium name="Ensembl"/>
        </authorList>
    </citation>
    <scope>IDENTIFICATION</scope>
</reference>
<dbReference type="Ensembl" id="ENSCSAVT00000009126.1">
    <property type="protein sequence ID" value="ENSCSAVP00000009012.1"/>
    <property type="gene ID" value="ENSCSAVG00000005327.1"/>
</dbReference>
<dbReference type="GO" id="GO:0008017">
    <property type="term" value="F:microtubule binding"/>
    <property type="evidence" value="ECO:0007669"/>
    <property type="project" value="TreeGrafter"/>
</dbReference>
<accession>H2YUK2</accession>
<feature type="region of interest" description="Disordered" evidence="3">
    <location>
        <begin position="121"/>
        <end position="217"/>
    </location>
</feature>
<feature type="coiled-coil region" evidence="2">
    <location>
        <begin position="15"/>
        <end position="45"/>
    </location>
</feature>
<feature type="compositionally biased region" description="Basic and acidic residues" evidence="3">
    <location>
        <begin position="121"/>
        <end position="136"/>
    </location>
</feature>
<reference evidence="5" key="1">
    <citation type="submission" date="2003-08" db="EMBL/GenBank/DDBJ databases">
        <authorList>
            <person name="Birren B."/>
            <person name="Nusbaum C."/>
            <person name="Abebe A."/>
            <person name="Abouelleil A."/>
            <person name="Adekoya E."/>
            <person name="Ait-zahra M."/>
            <person name="Allen N."/>
            <person name="Allen T."/>
            <person name="An P."/>
            <person name="Anderson M."/>
            <person name="Anderson S."/>
            <person name="Arachchi H."/>
            <person name="Armbruster J."/>
            <person name="Bachantsang P."/>
            <person name="Baldwin J."/>
            <person name="Barry A."/>
            <person name="Bayul T."/>
            <person name="Blitshsteyn B."/>
            <person name="Bloom T."/>
            <person name="Blye J."/>
            <person name="Boguslavskiy L."/>
            <person name="Borowsky M."/>
            <person name="Boukhgalter B."/>
            <person name="Brunache A."/>
            <person name="Butler J."/>
            <person name="Calixte N."/>
            <person name="Calvo S."/>
            <person name="Camarata J."/>
            <person name="Campo K."/>
            <person name="Chang J."/>
            <person name="Cheshatsang Y."/>
            <person name="Citroen M."/>
            <person name="Collymore A."/>
            <person name="Considine T."/>
            <person name="Cook A."/>
            <person name="Cooke P."/>
            <person name="Corum B."/>
            <person name="Cuomo C."/>
            <person name="David R."/>
            <person name="Dawoe T."/>
            <person name="Degray S."/>
            <person name="Dodge S."/>
            <person name="Dooley K."/>
            <person name="Dorje P."/>
            <person name="Dorjee K."/>
            <person name="Dorris L."/>
            <person name="Duffey N."/>
            <person name="Dupes A."/>
            <person name="Elkins T."/>
            <person name="Engels R."/>
            <person name="Erickson J."/>
            <person name="Farina A."/>
            <person name="Faro S."/>
            <person name="Ferreira P."/>
            <person name="Fischer H."/>
            <person name="Fitzgerald M."/>
            <person name="Foley K."/>
            <person name="Gage D."/>
            <person name="Galagan J."/>
            <person name="Gearin G."/>
            <person name="Gnerre S."/>
            <person name="Gnirke A."/>
            <person name="Goyette A."/>
            <person name="Graham J."/>
            <person name="Grandbois E."/>
            <person name="Gyaltsen K."/>
            <person name="Hafez N."/>
            <person name="Hagopian D."/>
            <person name="Hagos B."/>
            <person name="Hall J."/>
            <person name="Hatcher B."/>
            <person name="Heller A."/>
            <person name="Higgins H."/>
            <person name="Honan T."/>
            <person name="Horn A."/>
            <person name="Houde N."/>
            <person name="Hughes L."/>
            <person name="Hulme W."/>
            <person name="Husby E."/>
            <person name="Iliev I."/>
            <person name="Jaffe D."/>
            <person name="Jones C."/>
            <person name="Kamal M."/>
            <person name="Kamat A."/>
            <person name="Kamvysselis M."/>
            <person name="Karlsson E."/>
            <person name="Kells C."/>
            <person name="Kieu A."/>
            <person name="Kisner P."/>
            <person name="Kodira C."/>
            <person name="Kulbokas E."/>
            <person name="Labutti K."/>
            <person name="Lama D."/>
            <person name="Landers T."/>
            <person name="Leger J."/>
            <person name="Levine S."/>
            <person name="Lewis D."/>
            <person name="Lewis T."/>
            <person name="Lindblad-toh K."/>
            <person name="Liu X."/>
            <person name="Lokyitsang T."/>
            <person name="Lokyitsang Y."/>
            <person name="Lucien O."/>
            <person name="Lui A."/>
            <person name="Ma L.J."/>
            <person name="Mabbitt R."/>
            <person name="Macdonald J."/>
            <person name="Maclean C."/>
            <person name="Major J."/>
            <person name="Manning J."/>
            <person name="Marabella R."/>
            <person name="Maru K."/>
            <person name="Matthews C."/>
            <person name="Mauceli E."/>
            <person name="Mccarthy M."/>
            <person name="Mcdonough S."/>
            <person name="Mcghee T."/>
            <person name="Meldrim J."/>
            <person name="Meneus L."/>
            <person name="Mesirov J."/>
            <person name="Mihalev A."/>
            <person name="Mihova T."/>
            <person name="Mikkelsen T."/>
            <person name="Mlenga V."/>
            <person name="Moru K."/>
            <person name="Mozes J."/>
            <person name="Mulrain L."/>
            <person name="Munson G."/>
            <person name="Naylor J."/>
            <person name="Newes C."/>
            <person name="Nguyen C."/>
            <person name="Nguyen N."/>
            <person name="Nguyen T."/>
            <person name="Nicol R."/>
            <person name="Nielsen C."/>
            <person name="Nizzari M."/>
            <person name="Norbu C."/>
            <person name="Norbu N."/>
            <person name="O'donnell P."/>
            <person name="Okoawo O."/>
            <person name="O'leary S."/>
            <person name="Omotosho B."/>
            <person name="O'neill K."/>
            <person name="Osman S."/>
            <person name="Parker S."/>
            <person name="Perrin D."/>
            <person name="Phunkhang P."/>
            <person name="Piqani B."/>
            <person name="Purcell S."/>
            <person name="Rachupka T."/>
            <person name="Ramasamy U."/>
            <person name="Rameau R."/>
            <person name="Ray V."/>
            <person name="Raymond C."/>
            <person name="Retta R."/>
            <person name="Richardson S."/>
            <person name="Rise C."/>
            <person name="Rodriguez J."/>
            <person name="Rogers J."/>
            <person name="Rogov P."/>
            <person name="Rutman M."/>
            <person name="Schupbach R."/>
            <person name="Seaman C."/>
            <person name="Settipalli S."/>
            <person name="Sharpe T."/>
            <person name="Sheridan J."/>
            <person name="Sherpa N."/>
            <person name="Shi J."/>
            <person name="Smirnov S."/>
            <person name="Smith C."/>
            <person name="Sougnez C."/>
            <person name="Spencer B."/>
            <person name="Stalker J."/>
            <person name="Stange-thomann N."/>
            <person name="Stavropoulos S."/>
            <person name="Stetson K."/>
            <person name="Stone C."/>
            <person name="Stone S."/>
            <person name="Stubbs M."/>
            <person name="Talamas J."/>
            <person name="Tchuinga P."/>
            <person name="Tenzing P."/>
            <person name="Tesfaye S."/>
            <person name="Theodore J."/>
            <person name="Thoulutsang Y."/>
            <person name="Topham K."/>
            <person name="Towey S."/>
            <person name="Tsamla T."/>
            <person name="Tsomo N."/>
            <person name="Vallee D."/>
            <person name="Vassiliev H."/>
            <person name="Venkataraman V."/>
            <person name="Vinson J."/>
            <person name="Vo A."/>
            <person name="Wade C."/>
            <person name="Wang S."/>
            <person name="Wangchuk T."/>
            <person name="Wangdi T."/>
            <person name="Whittaker C."/>
            <person name="Wilkinson J."/>
            <person name="Wu Y."/>
            <person name="Wyman D."/>
            <person name="Yadav S."/>
            <person name="Yang S."/>
            <person name="Yang X."/>
            <person name="Yeager S."/>
            <person name="Yee E."/>
            <person name="Young G."/>
            <person name="Zainoun J."/>
            <person name="Zembeck L."/>
            <person name="Zimmer A."/>
            <person name="Zody M."/>
            <person name="Lander E."/>
        </authorList>
    </citation>
    <scope>NUCLEOTIDE SEQUENCE [LARGE SCALE GENOMIC DNA]</scope>
</reference>
<organism evidence="4 5">
    <name type="scientific">Ciona savignyi</name>
    <name type="common">Pacific transparent sea squirt</name>
    <dbReference type="NCBI Taxonomy" id="51511"/>
    <lineage>
        <taxon>Eukaryota</taxon>
        <taxon>Metazoa</taxon>
        <taxon>Chordata</taxon>
        <taxon>Tunicata</taxon>
        <taxon>Ascidiacea</taxon>
        <taxon>Phlebobranchia</taxon>
        <taxon>Cionidae</taxon>
        <taxon>Ciona</taxon>
    </lineage>
</organism>